<evidence type="ECO:0000313" key="1">
    <source>
        <dbReference type="EMBL" id="MFC6290992.1"/>
    </source>
</evidence>
<dbReference type="EMBL" id="JBHSSO010000071">
    <property type="protein sequence ID" value="MFC6290992.1"/>
    <property type="molecule type" value="Genomic_DNA"/>
</dbReference>
<dbReference type="Proteomes" id="UP001596258">
    <property type="component" value="Unassembled WGS sequence"/>
</dbReference>
<organism evidence="1 2">
    <name type="scientific">Levilactobacillus angrenensis</name>
    <dbReference type="NCBI Taxonomy" id="2486020"/>
    <lineage>
        <taxon>Bacteria</taxon>
        <taxon>Bacillati</taxon>
        <taxon>Bacillota</taxon>
        <taxon>Bacilli</taxon>
        <taxon>Lactobacillales</taxon>
        <taxon>Lactobacillaceae</taxon>
        <taxon>Levilactobacillus</taxon>
    </lineage>
</organism>
<comment type="caution">
    <text evidence="1">The sequence shown here is derived from an EMBL/GenBank/DDBJ whole genome shotgun (WGS) entry which is preliminary data.</text>
</comment>
<proteinExistence type="predicted"/>
<accession>A0ABW1UBZ1</accession>
<sequence length="41" mass="4718">MHFEDLFSLNGQLNGAARTLEMGETITDRIRVEEAVDEPRR</sequence>
<gene>
    <name evidence="1" type="ORF">ACFP1M_12510</name>
</gene>
<keyword evidence="2" id="KW-1185">Reference proteome</keyword>
<dbReference type="RefSeq" id="WP_263853767.1">
    <property type="nucleotide sequence ID" value="NZ_JBHSSO010000071.1"/>
</dbReference>
<protein>
    <submittedName>
        <fullName evidence="1">Uncharacterized protein</fullName>
    </submittedName>
</protein>
<name>A0ABW1UBZ1_9LACO</name>
<evidence type="ECO:0000313" key="2">
    <source>
        <dbReference type="Proteomes" id="UP001596258"/>
    </source>
</evidence>
<reference evidence="2" key="1">
    <citation type="journal article" date="2019" name="Int. J. Syst. Evol. Microbiol.">
        <title>The Global Catalogue of Microorganisms (GCM) 10K type strain sequencing project: providing services to taxonomists for standard genome sequencing and annotation.</title>
        <authorList>
            <consortium name="The Broad Institute Genomics Platform"/>
            <consortium name="The Broad Institute Genome Sequencing Center for Infectious Disease"/>
            <person name="Wu L."/>
            <person name="Ma J."/>
        </authorList>
    </citation>
    <scope>NUCLEOTIDE SEQUENCE [LARGE SCALE GENOMIC DNA]</scope>
    <source>
        <strain evidence="2">CCM 8893</strain>
    </source>
</reference>